<evidence type="ECO:0000259" key="8">
    <source>
        <dbReference type="PROSITE" id="PS51704"/>
    </source>
</evidence>
<dbReference type="RefSeq" id="WP_386722250.1">
    <property type="nucleotide sequence ID" value="NZ_JBHRSZ010000006.1"/>
</dbReference>
<gene>
    <name evidence="9" type="ORF">ACFOEK_14915</name>
</gene>
<dbReference type="EC" id="3.1.4.46" evidence="2"/>
<name>A0ABV7HI59_9GAMM</name>
<dbReference type="SUPFAM" id="SSF51695">
    <property type="entry name" value="PLC-like phosphodiesterases"/>
    <property type="match status" value="1"/>
</dbReference>
<organism evidence="9 10">
    <name type="scientific">Litoribrevibacter euphylliae</name>
    <dbReference type="NCBI Taxonomy" id="1834034"/>
    <lineage>
        <taxon>Bacteria</taxon>
        <taxon>Pseudomonadati</taxon>
        <taxon>Pseudomonadota</taxon>
        <taxon>Gammaproteobacteria</taxon>
        <taxon>Oceanospirillales</taxon>
        <taxon>Oceanospirillaceae</taxon>
        <taxon>Litoribrevibacter</taxon>
    </lineage>
</organism>
<dbReference type="PANTHER" id="PTHR43620">
    <property type="entry name" value="GLYCEROPHOSPHORYL DIESTER PHOSPHODIESTERASE"/>
    <property type="match status" value="1"/>
</dbReference>
<evidence type="ECO:0000256" key="7">
    <source>
        <dbReference type="SAM" id="SignalP"/>
    </source>
</evidence>
<keyword evidence="3 7" id="KW-0732">Signal</keyword>
<evidence type="ECO:0000256" key="5">
    <source>
        <dbReference type="ARBA" id="ARBA00022801"/>
    </source>
</evidence>
<evidence type="ECO:0000313" key="9">
    <source>
        <dbReference type="EMBL" id="MFC3152323.1"/>
    </source>
</evidence>
<feature type="chain" id="PRO_5047184691" description="glycerophosphodiester phosphodiesterase" evidence="7">
    <location>
        <begin position="24"/>
        <end position="432"/>
    </location>
</feature>
<evidence type="ECO:0000256" key="3">
    <source>
        <dbReference type="ARBA" id="ARBA00022729"/>
    </source>
</evidence>
<evidence type="ECO:0000256" key="4">
    <source>
        <dbReference type="ARBA" id="ARBA00022798"/>
    </source>
</evidence>
<evidence type="ECO:0000313" key="10">
    <source>
        <dbReference type="Proteomes" id="UP001595476"/>
    </source>
</evidence>
<keyword evidence="4" id="KW-0319">Glycerol metabolism</keyword>
<proteinExistence type="inferred from homology"/>
<feature type="domain" description="GP-PDE" evidence="8">
    <location>
        <begin position="85"/>
        <end position="426"/>
    </location>
</feature>
<keyword evidence="5 9" id="KW-0378">Hydrolase</keyword>
<dbReference type="Pfam" id="PF03009">
    <property type="entry name" value="GDPD"/>
    <property type="match status" value="1"/>
</dbReference>
<dbReference type="InterPro" id="IPR030395">
    <property type="entry name" value="GP_PDE_dom"/>
</dbReference>
<accession>A0ABV7HI59</accession>
<dbReference type="EMBL" id="JBHRSZ010000006">
    <property type="protein sequence ID" value="MFC3152323.1"/>
    <property type="molecule type" value="Genomic_DNA"/>
</dbReference>
<evidence type="ECO:0000256" key="2">
    <source>
        <dbReference type="ARBA" id="ARBA00012247"/>
    </source>
</evidence>
<keyword evidence="10" id="KW-1185">Reference proteome</keyword>
<evidence type="ECO:0000256" key="6">
    <source>
        <dbReference type="ARBA" id="ARBA00047512"/>
    </source>
</evidence>
<dbReference type="CDD" id="cd08560">
    <property type="entry name" value="GDPD_EcGlpQ_like_1"/>
    <property type="match status" value="1"/>
</dbReference>
<reference evidence="10" key="1">
    <citation type="journal article" date="2019" name="Int. J. Syst. Evol. Microbiol.">
        <title>The Global Catalogue of Microorganisms (GCM) 10K type strain sequencing project: providing services to taxonomists for standard genome sequencing and annotation.</title>
        <authorList>
            <consortium name="The Broad Institute Genomics Platform"/>
            <consortium name="The Broad Institute Genome Sequencing Center for Infectious Disease"/>
            <person name="Wu L."/>
            <person name="Ma J."/>
        </authorList>
    </citation>
    <scope>NUCLEOTIDE SEQUENCE [LARGE SCALE GENOMIC DNA]</scope>
    <source>
        <strain evidence="10">KCTC 52438</strain>
    </source>
</reference>
<comment type="similarity">
    <text evidence="1">Belongs to the glycerophosphoryl diester phosphodiesterase family.</text>
</comment>
<comment type="caution">
    <text evidence="9">The sequence shown here is derived from an EMBL/GenBank/DDBJ whole genome shotgun (WGS) entry which is preliminary data.</text>
</comment>
<dbReference type="GO" id="GO:0016787">
    <property type="term" value="F:hydrolase activity"/>
    <property type="evidence" value="ECO:0007669"/>
    <property type="project" value="UniProtKB-KW"/>
</dbReference>
<sequence length="432" mass="48178">MRLLALMISVLMSLIAISLPVQAAPKSQDMEQRLEQMKSRFDYLRNRNAKAELGPRPFYLVSDMDASELKEKLQSCERKTNRRTKFSIGHRGAPMQFPEHTKESYEAAAKMGAGIVECDVTFTKDRELVCRHAQCDLHTTTNILETSLAQSCSVPPEFDSEGNLVNAADIKCCTSDITLAEFKTLKGKMDAANKSATSIAEYMNATADWRTDLYSARGTLMTHKESIQLINSLGADFTPELKSPEVEMPYEGEFTQEDYAQQMINEYVEAGIKPNRVWPQSFNYDDVVYWVNNAPEFGEQAVFLDGMYDVNVSLAEMESWVADGVKVLAPPMWMLLDVSGNGDIVPSQYAINAKTAGLELITWTLERSGLLKDNGGWYYQSVNGDLGGQDVIDNEGDMMEVLHVLAQDVGVIGVFSDWPATTTYYANCMGIK</sequence>
<protein>
    <recommendedName>
        <fullName evidence="2">glycerophosphodiester phosphodiesterase</fullName>
        <ecNumber evidence="2">3.1.4.46</ecNumber>
    </recommendedName>
</protein>
<comment type="catalytic activity">
    <reaction evidence="6">
        <text>a sn-glycero-3-phosphodiester + H2O = an alcohol + sn-glycerol 3-phosphate + H(+)</text>
        <dbReference type="Rhea" id="RHEA:12969"/>
        <dbReference type="ChEBI" id="CHEBI:15377"/>
        <dbReference type="ChEBI" id="CHEBI:15378"/>
        <dbReference type="ChEBI" id="CHEBI:30879"/>
        <dbReference type="ChEBI" id="CHEBI:57597"/>
        <dbReference type="ChEBI" id="CHEBI:83408"/>
        <dbReference type="EC" id="3.1.4.46"/>
    </reaction>
</comment>
<evidence type="ECO:0000256" key="1">
    <source>
        <dbReference type="ARBA" id="ARBA00007277"/>
    </source>
</evidence>
<dbReference type="Gene3D" id="3.20.20.190">
    <property type="entry name" value="Phosphatidylinositol (PI) phosphodiesterase"/>
    <property type="match status" value="1"/>
</dbReference>
<dbReference type="InterPro" id="IPR017946">
    <property type="entry name" value="PLC-like_Pdiesterase_TIM-brl"/>
</dbReference>
<dbReference type="PROSITE" id="PS51704">
    <property type="entry name" value="GP_PDE"/>
    <property type="match status" value="1"/>
</dbReference>
<dbReference type="Proteomes" id="UP001595476">
    <property type="component" value="Unassembled WGS sequence"/>
</dbReference>
<dbReference type="PANTHER" id="PTHR43620:SF7">
    <property type="entry name" value="GLYCEROPHOSPHODIESTER PHOSPHODIESTERASE GDPD5-RELATED"/>
    <property type="match status" value="1"/>
</dbReference>
<feature type="signal peptide" evidence="7">
    <location>
        <begin position="1"/>
        <end position="23"/>
    </location>
</feature>